<organism evidence="5 6">
    <name type="scientific">Algibacter luteus</name>
    <dbReference type="NCBI Taxonomy" id="1178825"/>
    <lineage>
        <taxon>Bacteria</taxon>
        <taxon>Pseudomonadati</taxon>
        <taxon>Bacteroidota</taxon>
        <taxon>Flavobacteriia</taxon>
        <taxon>Flavobacteriales</taxon>
        <taxon>Flavobacteriaceae</taxon>
        <taxon>Algibacter</taxon>
    </lineage>
</organism>
<keyword evidence="2 5" id="KW-0223">Dioxygenase</keyword>
<gene>
    <name evidence="5" type="ORF">SAMN05216261_0125</name>
</gene>
<dbReference type="eggNOG" id="COG3485">
    <property type="taxonomic scope" value="Bacteria"/>
</dbReference>
<dbReference type="OrthoDB" id="933561at2"/>
<protein>
    <submittedName>
        <fullName evidence="5">Protocatechuate 3,4-dioxygenase beta subunit</fullName>
    </submittedName>
</protein>
<dbReference type="Gene3D" id="2.60.130.10">
    <property type="entry name" value="Aromatic compound dioxygenase"/>
    <property type="match status" value="1"/>
</dbReference>
<dbReference type="PANTHER" id="PTHR33711:SF10">
    <property type="entry name" value="INTRADIOL RING-CLEAVAGE DIOXYGENASES DOMAIN-CONTAINING PROTEIN"/>
    <property type="match status" value="1"/>
</dbReference>
<dbReference type="GO" id="GO:0008199">
    <property type="term" value="F:ferric iron binding"/>
    <property type="evidence" value="ECO:0007669"/>
    <property type="project" value="InterPro"/>
</dbReference>
<evidence type="ECO:0000256" key="1">
    <source>
        <dbReference type="ARBA" id="ARBA00007825"/>
    </source>
</evidence>
<dbReference type="SUPFAM" id="SSF49482">
    <property type="entry name" value="Aromatic compound dioxygenase"/>
    <property type="match status" value="1"/>
</dbReference>
<dbReference type="PROSITE" id="PS51257">
    <property type="entry name" value="PROKAR_LIPOPROTEIN"/>
    <property type="match status" value="1"/>
</dbReference>
<dbReference type="RefSeq" id="WP_019387038.1">
    <property type="nucleotide sequence ID" value="NZ_ALIH01000004.1"/>
</dbReference>
<keyword evidence="6" id="KW-1185">Reference proteome</keyword>
<dbReference type="InterPro" id="IPR000627">
    <property type="entry name" value="Intradiol_dOase_C"/>
</dbReference>
<dbReference type="AlphaFoldDB" id="A0A1M6A0X6"/>
<name>A0A1M6A0X6_9FLAO</name>
<proteinExistence type="inferred from homology"/>
<sequence length="209" mass="23895">MRRLIHFLILVLITTSCESQTKNAKTNALVGGPCEGCEAVYEYGNKKLTTTDTLPDFRINEPKLKLTGTIFKNNGKTPAENIILYIYQTNRKGIYPTKGNEKGWAKRHGYIRGWIKTDQSGQYTFYTFRPASYPNSTVPEHIHVTIKEPDKNEYYIDDFVFDDDQFLTEKQRNGLTNRGGSGLVNPILEDNILTVHRDIILGLNIPNYE</sequence>
<evidence type="ECO:0000313" key="5">
    <source>
        <dbReference type="EMBL" id="SHI30056.1"/>
    </source>
</evidence>
<dbReference type="GO" id="GO:0016702">
    <property type="term" value="F:oxidoreductase activity, acting on single donors with incorporation of molecular oxygen, incorporation of two atoms of oxygen"/>
    <property type="evidence" value="ECO:0007669"/>
    <property type="project" value="InterPro"/>
</dbReference>
<evidence type="ECO:0000313" key="6">
    <source>
        <dbReference type="Proteomes" id="UP000184396"/>
    </source>
</evidence>
<dbReference type="Pfam" id="PF00775">
    <property type="entry name" value="Dioxygenase_C"/>
    <property type="match status" value="1"/>
</dbReference>
<comment type="similarity">
    <text evidence="1">Belongs to the intradiol ring-cleavage dioxygenase family.</text>
</comment>
<dbReference type="PANTHER" id="PTHR33711">
    <property type="entry name" value="DIOXYGENASE, PUTATIVE (AFU_ORTHOLOGUE AFUA_2G02910)-RELATED"/>
    <property type="match status" value="1"/>
</dbReference>
<evidence type="ECO:0000256" key="3">
    <source>
        <dbReference type="ARBA" id="ARBA00023002"/>
    </source>
</evidence>
<reference evidence="5 6" key="1">
    <citation type="submission" date="2016-11" db="EMBL/GenBank/DDBJ databases">
        <authorList>
            <person name="Jaros S."/>
            <person name="Januszkiewicz K."/>
            <person name="Wedrychowicz H."/>
        </authorList>
    </citation>
    <scope>NUCLEOTIDE SEQUENCE [LARGE SCALE GENOMIC DNA]</scope>
    <source>
        <strain evidence="5 6">CGMCC 1.12213</strain>
    </source>
</reference>
<keyword evidence="3" id="KW-0560">Oxidoreductase</keyword>
<evidence type="ECO:0000256" key="2">
    <source>
        <dbReference type="ARBA" id="ARBA00022964"/>
    </source>
</evidence>
<dbReference type="EMBL" id="FQYK01000001">
    <property type="protein sequence ID" value="SHI30056.1"/>
    <property type="molecule type" value="Genomic_DNA"/>
</dbReference>
<accession>A0A1M6A0X6</accession>
<dbReference type="STRING" id="1178825.SAMN05216261_0125"/>
<evidence type="ECO:0000259" key="4">
    <source>
        <dbReference type="Pfam" id="PF00775"/>
    </source>
</evidence>
<dbReference type="InterPro" id="IPR050770">
    <property type="entry name" value="Intradiol_RC_Dioxygenase"/>
</dbReference>
<dbReference type="Proteomes" id="UP000184396">
    <property type="component" value="Unassembled WGS sequence"/>
</dbReference>
<dbReference type="InterPro" id="IPR015889">
    <property type="entry name" value="Intradiol_dOase_core"/>
</dbReference>
<feature type="domain" description="Intradiol ring-cleavage dioxygenases" evidence="4">
    <location>
        <begin position="63"/>
        <end position="168"/>
    </location>
</feature>